<evidence type="ECO:0000259" key="7">
    <source>
        <dbReference type="Pfam" id="PF00171"/>
    </source>
</evidence>
<dbReference type="InterPro" id="IPR015590">
    <property type="entry name" value="Aldehyde_DH_dom"/>
</dbReference>
<feature type="active site" evidence="5">
    <location>
        <position position="259"/>
    </location>
</feature>
<dbReference type="GeneID" id="28821530"/>
<evidence type="ECO:0000256" key="3">
    <source>
        <dbReference type="ARBA" id="ARBA00024226"/>
    </source>
</evidence>
<dbReference type="PROSITE" id="PS00070">
    <property type="entry name" value="ALDEHYDE_DEHYDR_CYS"/>
    <property type="match status" value="1"/>
</dbReference>
<dbReference type="InterPro" id="IPR044086">
    <property type="entry name" value="LUC3-like"/>
</dbReference>
<evidence type="ECO:0000256" key="1">
    <source>
        <dbReference type="ARBA" id="ARBA00009986"/>
    </source>
</evidence>
<dbReference type="InterPro" id="IPR029510">
    <property type="entry name" value="Ald_DH_CS_GLU"/>
</dbReference>
<dbReference type="Gene3D" id="3.40.309.10">
    <property type="entry name" value="Aldehyde Dehydrogenase, Chain A, domain 2"/>
    <property type="match status" value="1"/>
</dbReference>
<dbReference type="AlphaFoldDB" id="A0A194XGX5"/>
<dbReference type="EC" id="1.2.1.3" evidence="3"/>
<dbReference type="Gene3D" id="3.40.605.10">
    <property type="entry name" value="Aldehyde Dehydrogenase, Chain A, domain 1"/>
    <property type="match status" value="1"/>
</dbReference>
<accession>A0A194XGX5</accession>
<dbReference type="SUPFAM" id="SSF53720">
    <property type="entry name" value="ALDH-like"/>
    <property type="match status" value="1"/>
</dbReference>
<sequence>MSVAANGNAYAHGSDAFNFTTFKHCINGILTDTKQHRHGVNPTNLQAEPEVPVATKEDVDKAVDAARQAYKTWSRVPYVDRVRAVLAYADAVAECKEEFIRLLTTEQGKPTCQATAEVEAAIEWMRGMAELRFDEEVIEESPERIITTRYLPLGVVAAIVPWNFPTLLATAKIAPAILTGNTIIVKPSPFTPYSGLKLVELAQRFFPPGVVQSLSGDDDLGPWLTSHPGIDKISFTGSTHTGKLVAQSAAKTLKRITLELGGNDAAIVCEDVDIAKVAPKIATFCFLNSGQICLCMKRVYIHKSIYAEFREALIQHVRTLQVGDGFHPETFCGPIQNSMQYDRVKGFFADIEEEGWSVAIGGKVEKSGGYYINPTIIDNPPDDSRIVVEEPFGPIVPILAWEDEQEVIDRANETRMGLGGSVWSSDIHRASRIARQLESGTVWVNNHFDLSPKAPFGGFKESGIGVEWGVNGLKGFCNSQTLMVNKTPV</sequence>
<dbReference type="Pfam" id="PF00171">
    <property type="entry name" value="Aldedh"/>
    <property type="match status" value="1"/>
</dbReference>
<dbReference type="InterPro" id="IPR016162">
    <property type="entry name" value="Ald_DH_N"/>
</dbReference>
<proteinExistence type="inferred from homology"/>
<comment type="similarity">
    <text evidence="1 6">Belongs to the aldehyde dehydrogenase family.</text>
</comment>
<organism evidence="8 9">
    <name type="scientific">Mollisia scopiformis</name>
    <name type="common">Conifer needle endophyte fungus</name>
    <name type="synonym">Phialocephala scopiformis</name>
    <dbReference type="NCBI Taxonomy" id="149040"/>
    <lineage>
        <taxon>Eukaryota</taxon>
        <taxon>Fungi</taxon>
        <taxon>Dikarya</taxon>
        <taxon>Ascomycota</taxon>
        <taxon>Pezizomycotina</taxon>
        <taxon>Leotiomycetes</taxon>
        <taxon>Helotiales</taxon>
        <taxon>Mollisiaceae</taxon>
        <taxon>Mollisia</taxon>
    </lineage>
</organism>
<dbReference type="EMBL" id="KQ947412">
    <property type="protein sequence ID" value="KUJ19022.1"/>
    <property type="molecule type" value="Genomic_DNA"/>
</dbReference>
<dbReference type="FunFam" id="3.40.309.10:FF:000009">
    <property type="entry name" value="Aldehyde dehydrogenase A"/>
    <property type="match status" value="1"/>
</dbReference>
<dbReference type="RefSeq" id="XP_018073377.1">
    <property type="nucleotide sequence ID" value="XM_018211804.1"/>
</dbReference>
<dbReference type="PROSITE" id="PS00687">
    <property type="entry name" value="ALDEHYDE_DEHYDR_GLU"/>
    <property type="match status" value="1"/>
</dbReference>
<evidence type="ECO:0000256" key="6">
    <source>
        <dbReference type="RuleBase" id="RU003345"/>
    </source>
</evidence>
<dbReference type="InterPro" id="IPR016161">
    <property type="entry name" value="Ald_DH/histidinol_DH"/>
</dbReference>
<dbReference type="CDD" id="cd07106">
    <property type="entry name" value="ALDH_AldA-AAD23400"/>
    <property type="match status" value="1"/>
</dbReference>
<reference evidence="8 9" key="1">
    <citation type="submission" date="2015-10" db="EMBL/GenBank/DDBJ databases">
        <title>Full genome of DAOMC 229536 Phialocephala scopiformis, a fungal endophyte of spruce producing the potent anti-insectan compound rugulosin.</title>
        <authorList>
            <consortium name="DOE Joint Genome Institute"/>
            <person name="Walker A.K."/>
            <person name="Frasz S.L."/>
            <person name="Seifert K.A."/>
            <person name="Miller J.D."/>
            <person name="Mondo S.J."/>
            <person name="Labutti K."/>
            <person name="Lipzen A."/>
            <person name="Dockter R."/>
            <person name="Kennedy M."/>
            <person name="Grigoriev I.V."/>
            <person name="Spatafora J.W."/>
        </authorList>
    </citation>
    <scope>NUCLEOTIDE SEQUENCE [LARGE SCALE GENOMIC DNA]</scope>
    <source>
        <strain evidence="8 9">CBS 120377</strain>
    </source>
</reference>
<dbReference type="FunFam" id="3.40.605.10:FF:000007">
    <property type="entry name" value="NAD/NADP-dependent betaine aldehyde dehydrogenase"/>
    <property type="match status" value="1"/>
</dbReference>
<dbReference type="InterPro" id="IPR016163">
    <property type="entry name" value="Ald_DH_C"/>
</dbReference>
<evidence type="ECO:0000256" key="5">
    <source>
        <dbReference type="PROSITE-ProRule" id="PRU10007"/>
    </source>
</evidence>
<feature type="domain" description="Aldehyde dehydrogenase" evidence="7">
    <location>
        <begin position="37"/>
        <end position="481"/>
    </location>
</feature>
<evidence type="ECO:0000313" key="9">
    <source>
        <dbReference type="Proteomes" id="UP000070700"/>
    </source>
</evidence>
<dbReference type="KEGG" id="psco:LY89DRAFT_643640"/>
<dbReference type="OrthoDB" id="310895at2759"/>
<keyword evidence="9" id="KW-1185">Reference proteome</keyword>
<keyword evidence="2 6" id="KW-0560">Oxidoreductase</keyword>
<protein>
    <recommendedName>
        <fullName evidence="3">aldehyde dehydrogenase (NAD(+))</fullName>
        <ecNumber evidence="3">1.2.1.3</ecNumber>
    </recommendedName>
</protein>
<gene>
    <name evidence="8" type="ORF">LY89DRAFT_643640</name>
</gene>
<evidence type="ECO:0000256" key="4">
    <source>
        <dbReference type="ARBA" id="ARBA00049194"/>
    </source>
</evidence>
<evidence type="ECO:0000256" key="2">
    <source>
        <dbReference type="ARBA" id="ARBA00023002"/>
    </source>
</evidence>
<comment type="catalytic activity">
    <reaction evidence="4">
        <text>an aldehyde + NAD(+) + H2O = a carboxylate + NADH + 2 H(+)</text>
        <dbReference type="Rhea" id="RHEA:16185"/>
        <dbReference type="ChEBI" id="CHEBI:15377"/>
        <dbReference type="ChEBI" id="CHEBI:15378"/>
        <dbReference type="ChEBI" id="CHEBI:17478"/>
        <dbReference type="ChEBI" id="CHEBI:29067"/>
        <dbReference type="ChEBI" id="CHEBI:57540"/>
        <dbReference type="ChEBI" id="CHEBI:57945"/>
        <dbReference type="EC" id="1.2.1.3"/>
    </reaction>
</comment>
<dbReference type="STRING" id="149040.A0A194XGX5"/>
<dbReference type="Proteomes" id="UP000070700">
    <property type="component" value="Unassembled WGS sequence"/>
</dbReference>
<dbReference type="InParanoid" id="A0A194XGX5"/>
<dbReference type="InterPro" id="IPR016160">
    <property type="entry name" value="Ald_DH_CS_CYS"/>
</dbReference>
<dbReference type="GO" id="GO:0004029">
    <property type="term" value="F:aldehyde dehydrogenase (NAD+) activity"/>
    <property type="evidence" value="ECO:0007669"/>
    <property type="project" value="UniProtKB-EC"/>
</dbReference>
<name>A0A194XGX5_MOLSC</name>
<evidence type="ECO:0000313" key="8">
    <source>
        <dbReference type="EMBL" id="KUJ19022.1"/>
    </source>
</evidence>
<dbReference type="PANTHER" id="PTHR11699">
    <property type="entry name" value="ALDEHYDE DEHYDROGENASE-RELATED"/>
    <property type="match status" value="1"/>
</dbReference>